<comment type="caution">
    <text evidence="2">The sequence shown here is derived from an EMBL/GenBank/DDBJ whole genome shotgun (WGS) entry which is preliminary data.</text>
</comment>
<protein>
    <submittedName>
        <fullName evidence="2">Uncharacterized protein</fullName>
    </submittedName>
</protein>
<evidence type="ECO:0000313" key="3">
    <source>
        <dbReference type="Proteomes" id="UP000249364"/>
    </source>
</evidence>
<name>A0A2W7QQE6_9RHOB</name>
<keyword evidence="1" id="KW-0812">Transmembrane</keyword>
<keyword evidence="3" id="KW-1185">Reference proteome</keyword>
<feature type="transmembrane region" description="Helical" evidence="1">
    <location>
        <begin position="77"/>
        <end position="96"/>
    </location>
</feature>
<proteinExistence type="predicted"/>
<dbReference type="Proteomes" id="UP000249364">
    <property type="component" value="Unassembled WGS sequence"/>
</dbReference>
<dbReference type="OrthoDB" id="7433399at2"/>
<dbReference type="EMBL" id="QKZQ01000004">
    <property type="protein sequence ID" value="PZX46107.1"/>
    <property type="molecule type" value="Genomic_DNA"/>
</dbReference>
<reference evidence="2 3" key="1">
    <citation type="submission" date="2018-06" db="EMBL/GenBank/DDBJ databases">
        <title>Genomic Encyclopedia of Archaeal and Bacterial Type Strains, Phase II (KMG-II): from individual species to whole genera.</title>
        <authorList>
            <person name="Goeker M."/>
        </authorList>
    </citation>
    <scope>NUCLEOTIDE SEQUENCE [LARGE SCALE GENOMIC DNA]</scope>
    <source>
        <strain evidence="2 3">DSM 13087</strain>
    </source>
</reference>
<sequence>MRWLALLISGPMLWAFLFSLIYALHGWACAGGSGPEGLDGGARMLLIGVWVLGLIAFIPLLRLAPSGQERHQRLPRMAVWIGLAATIVTLFPVTVITSC</sequence>
<organism evidence="2 3">
    <name type="scientific">Roseinatronobacter thiooxidans</name>
    <dbReference type="NCBI Taxonomy" id="121821"/>
    <lineage>
        <taxon>Bacteria</taxon>
        <taxon>Pseudomonadati</taxon>
        <taxon>Pseudomonadota</taxon>
        <taxon>Alphaproteobacteria</taxon>
        <taxon>Rhodobacterales</taxon>
        <taxon>Paracoccaceae</taxon>
        <taxon>Roseinatronobacter</taxon>
    </lineage>
</organism>
<dbReference type="AlphaFoldDB" id="A0A2W7QQE6"/>
<evidence type="ECO:0000256" key="1">
    <source>
        <dbReference type="SAM" id="Phobius"/>
    </source>
</evidence>
<keyword evidence="1" id="KW-1133">Transmembrane helix</keyword>
<dbReference type="STRING" id="121821.GCA_001870675_02007"/>
<evidence type="ECO:0000313" key="2">
    <source>
        <dbReference type="EMBL" id="PZX46107.1"/>
    </source>
</evidence>
<feature type="transmembrane region" description="Helical" evidence="1">
    <location>
        <begin position="47"/>
        <end position="65"/>
    </location>
</feature>
<gene>
    <name evidence="2" type="ORF">LY56_01077</name>
</gene>
<keyword evidence="1" id="KW-0472">Membrane</keyword>
<accession>A0A2W7QQE6</accession>
<dbReference type="RefSeq" id="WP_071468705.1">
    <property type="nucleotide sequence ID" value="NZ_MEHT01000007.1"/>
</dbReference>